<sequence>MAELFRSAANLVRAVAELFGSAVAGEITGRILSSLITNYRGGRNLEESLEKLEELLLEIYSAVDASVGKPITNRWLLQRLSKFQDAMREGEGVQRSLRRRIDNSGSPSSDNRIHILHHARNFFWVSEDVLRLRNTIESLEKIVVDVNKFIRLLELEREGRLYRSISNTTVSKCSKVVGLHKEREAIIKMLLQEDDSVFGNNPILAIVGMGGIGKTTLADLVYNDERTKRHFSLAMWVRVPKQFDMAMLAKSISGYLHCNYHNDDSLTLARLQEIIKDKLSSHRFLLVLDDVPEESNKLLQATVKDCVRSGKEGSKVLITTKSEKAARSWDTVRSIVTMSPLAFTNCSLSFKLSAFPEYSRRLQHPELVTIGKRIVEKLGGLPISARLLGRALRDNLHKECWNDVLHSELWESTNNNLPPSLKLSYHLLPDRLQRCFAFLGKLPKGWEFTRESLTSLWVAEGLAFSNNKRNKKPAEDLVSECFDELLSKYFIQRHKHKPGFFMVHDLLHDLAVQAYHSSSCSTRPGSSGHFNALWCAQKKNRKRKNN</sequence>
<keyword evidence="2" id="KW-0611">Plant defense</keyword>
<dbReference type="InterPro" id="IPR027417">
    <property type="entry name" value="P-loop_NTPase"/>
</dbReference>
<organism evidence="5 6">
    <name type="scientific">Rhynchospora tenuis</name>
    <dbReference type="NCBI Taxonomy" id="198213"/>
    <lineage>
        <taxon>Eukaryota</taxon>
        <taxon>Viridiplantae</taxon>
        <taxon>Streptophyta</taxon>
        <taxon>Embryophyta</taxon>
        <taxon>Tracheophyta</taxon>
        <taxon>Spermatophyta</taxon>
        <taxon>Magnoliopsida</taxon>
        <taxon>Liliopsida</taxon>
        <taxon>Poales</taxon>
        <taxon>Cyperaceae</taxon>
        <taxon>Cyperoideae</taxon>
        <taxon>Rhynchosporeae</taxon>
        <taxon>Rhynchospora</taxon>
    </lineage>
</organism>
<dbReference type="PRINTS" id="PR00364">
    <property type="entry name" value="DISEASERSIST"/>
</dbReference>
<dbReference type="Pfam" id="PF00931">
    <property type="entry name" value="NB-ARC"/>
    <property type="match status" value="1"/>
</dbReference>
<protein>
    <recommendedName>
        <fullName evidence="7">NB-ARC domain-containing protein</fullName>
    </recommendedName>
</protein>
<evidence type="ECO:0000313" key="6">
    <source>
        <dbReference type="Proteomes" id="UP001210211"/>
    </source>
</evidence>
<dbReference type="SUPFAM" id="SSF52540">
    <property type="entry name" value="P-loop containing nucleoside triphosphate hydrolases"/>
    <property type="match status" value="1"/>
</dbReference>
<evidence type="ECO:0000313" key="5">
    <source>
        <dbReference type="EMBL" id="KAJ3701563.1"/>
    </source>
</evidence>
<evidence type="ECO:0000259" key="4">
    <source>
        <dbReference type="Pfam" id="PF23559"/>
    </source>
</evidence>
<feature type="domain" description="Disease resistance protein winged helix" evidence="4">
    <location>
        <begin position="443"/>
        <end position="511"/>
    </location>
</feature>
<accession>A0AAD6EUG3</accession>
<keyword evidence="1" id="KW-0677">Repeat</keyword>
<dbReference type="Proteomes" id="UP001210211">
    <property type="component" value="Unassembled WGS sequence"/>
</dbReference>
<evidence type="ECO:0008006" key="7">
    <source>
        <dbReference type="Google" id="ProtNLM"/>
    </source>
</evidence>
<evidence type="ECO:0000256" key="1">
    <source>
        <dbReference type="ARBA" id="ARBA00022737"/>
    </source>
</evidence>
<reference evidence="5 6" key="1">
    <citation type="journal article" date="2022" name="Cell">
        <title>Repeat-based holocentromeres influence genome architecture and karyotype evolution.</title>
        <authorList>
            <person name="Hofstatter P.G."/>
            <person name="Thangavel G."/>
            <person name="Lux T."/>
            <person name="Neumann P."/>
            <person name="Vondrak T."/>
            <person name="Novak P."/>
            <person name="Zhang M."/>
            <person name="Costa L."/>
            <person name="Castellani M."/>
            <person name="Scott A."/>
            <person name="Toegelov H."/>
            <person name="Fuchs J."/>
            <person name="Mata-Sucre Y."/>
            <person name="Dias Y."/>
            <person name="Vanzela A.L.L."/>
            <person name="Huettel B."/>
            <person name="Almeida C.C.S."/>
            <person name="Simkova H."/>
            <person name="Souza G."/>
            <person name="Pedrosa-Harand A."/>
            <person name="Macas J."/>
            <person name="Mayer K.F.X."/>
            <person name="Houben A."/>
            <person name="Marques A."/>
        </authorList>
    </citation>
    <scope>NUCLEOTIDE SEQUENCE [LARGE SCALE GENOMIC DNA]</scope>
    <source>
        <strain evidence="5">RhyTen1mFocal</strain>
    </source>
</reference>
<dbReference type="InterPro" id="IPR044974">
    <property type="entry name" value="Disease_R_plants"/>
</dbReference>
<proteinExistence type="predicted"/>
<dbReference type="PANTHER" id="PTHR23155:SF1205">
    <property type="entry name" value="DISEASE RESISTANCE PROTEIN RPM1"/>
    <property type="match status" value="1"/>
</dbReference>
<evidence type="ECO:0000259" key="3">
    <source>
        <dbReference type="Pfam" id="PF00931"/>
    </source>
</evidence>
<dbReference type="PANTHER" id="PTHR23155">
    <property type="entry name" value="DISEASE RESISTANCE PROTEIN RP"/>
    <property type="match status" value="1"/>
</dbReference>
<dbReference type="EMBL" id="JAMRDG010000001">
    <property type="protein sequence ID" value="KAJ3701563.1"/>
    <property type="molecule type" value="Genomic_DNA"/>
</dbReference>
<dbReference type="InterPro" id="IPR058922">
    <property type="entry name" value="WHD_DRP"/>
</dbReference>
<dbReference type="InterPro" id="IPR042197">
    <property type="entry name" value="Apaf_helical"/>
</dbReference>
<feature type="domain" description="NB-ARC" evidence="3">
    <location>
        <begin position="182"/>
        <end position="332"/>
    </location>
</feature>
<dbReference type="InterPro" id="IPR002182">
    <property type="entry name" value="NB-ARC"/>
</dbReference>
<dbReference type="Pfam" id="PF23559">
    <property type="entry name" value="WHD_DRP"/>
    <property type="match status" value="1"/>
</dbReference>
<dbReference type="Gene3D" id="3.40.50.300">
    <property type="entry name" value="P-loop containing nucleotide triphosphate hydrolases"/>
    <property type="match status" value="1"/>
</dbReference>
<dbReference type="Gene3D" id="1.10.10.10">
    <property type="entry name" value="Winged helix-like DNA-binding domain superfamily/Winged helix DNA-binding domain"/>
    <property type="match status" value="1"/>
</dbReference>
<dbReference type="InterPro" id="IPR036388">
    <property type="entry name" value="WH-like_DNA-bd_sf"/>
</dbReference>
<comment type="caution">
    <text evidence="5">The sequence shown here is derived from an EMBL/GenBank/DDBJ whole genome shotgun (WGS) entry which is preliminary data.</text>
</comment>
<name>A0AAD6EUG3_9POAL</name>
<keyword evidence="6" id="KW-1185">Reference proteome</keyword>
<gene>
    <name evidence="5" type="ORF">LUZ61_005268</name>
</gene>
<evidence type="ECO:0000256" key="2">
    <source>
        <dbReference type="ARBA" id="ARBA00022821"/>
    </source>
</evidence>
<dbReference type="Gene3D" id="1.10.8.430">
    <property type="entry name" value="Helical domain of apoptotic protease-activating factors"/>
    <property type="match status" value="1"/>
</dbReference>
<dbReference type="GO" id="GO:0043531">
    <property type="term" value="F:ADP binding"/>
    <property type="evidence" value="ECO:0007669"/>
    <property type="project" value="InterPro"/>
</dbReference>
<dbReference type="AlphaFoldDB" id="A0AAD6EUG3"/>
<dbReference type="GO" id="GO:0098542">
    <property type="term" value="P:defense response to other organism"/>
    <property type="evidence" value="ECO:0007669"/>
    <property type="project" value="TreeGrafter"/>
</dbReference>